<reference evidence="1 2" key="1">
    <citation type="journal article" date="2018" name="Nat. Ecol. Evol.">
        <title>Pezizomycetes genomes reveal the molecular basis of ectomycorrhizal truffle lifestyle.</title>
        <authorList>
            <person name="Murat C."/>
            <person name="Payen T."/>
            <person name="Noel B."/>
            <person name="Kuo A."/>
            <person name="Morin E."/>
            <person name="Chen J."/>
            <person name="Kohler A."/>
            <person name="Krizsan K."/>
            <person name="Balestrini R."/>
            <person name="Da Silva C."/>
            <person name="Montanini B."/>
            <person name="Hainaut M."/>
            <person name="Levati E."/>
            <person name="Barry K.W."/>
            <person name="Belfiori B."/>
            <person name="Cichocki N."/>
            <person name="Clum A."/>
            <person name="Dockter R.B."/>
            <person name="Fauchery L."/>
            <person name="Guy J."/>
            <person name="Iotti M."/>
            <person name="Le Tacon F."/>
            <person name="Lindquist E.A."/>
            <person name="Lipzen A."/>
            <person name="Malagnac F."/>
            <person name="Mello A."/>
            <person name="Molinier V."/>
            <person name="Miyauchi S."/>
            <person name="Poulain J."/>
            <person name="Riccioni C."/>
            <person name="Rubini A."/>
            <person name="Sitrit Y."/>
            <person name="Splivallo R."/>
            <person name="Traeger S."/>
            <person name="Wang M."/>
            <person name="Zifcakova L."/>
            <person name="Wipf D."/>
            <person name="Zambonelli A."/>
            <person name="Paolocci F."/>
            <person name="Nowrousian M."/>
            <person name="Ottonello S."/>
            <person name="Baldrian P."/>
            <person name="Spatafora J.W."/>
            <person name="Henrissat B."/>
            <person name="Nagy L.G."/>
            <person name="Aury J.M."/>
            <person name="Wincker P."/>
            <person name="Grigoriev I.V."/>
            <person name="Bonfante P."/>
            <person name="Martin F.M."/>
        </authorList>
    </citation>
    <scope>NUCLEOTIDE SEQUENCE [LARGE SCALE GENOMIC DNA]</scope>
    <source>
        <strain evidence="1 2">RN42</strain>
    </source>
</reference>
<keyword evidence="2" id="KW-1185">Reference proteome</keyword>
<accession>A0A3N4ITK3</accession>
<evidence type="ECO:0000313" key="1">
    <source>
        <dbReference type="EMBL" id="RPA87591.1"/>
    </source>
</evidence>
<protein>
    <submittedName>
        <fullName evidence="1">Uncharacterized protein</fullName>
    </submittedName>
</protein>
<dbReference type="AlphaFoldDB" id="A0A3N4ITK3"/>
<organism evidence="1 2">
    <name type="scientific">Ascobolus immersus RN42</name>
    <dbReference type="NCBI Taxonomy" id="1160509"/>
    <lineage>
        <taxon>Eukaryota</taxon>
        <taxon>Fungi</taxon>
        <taxon>Dikarya</taxon>
        <taxon>Ascomycota</taxon>
        <taxon>Pezizomycotina</taxon>
        <taxon>Pezizomycetes</taxon>
        <taxon>Pezizales</taxon>
        <taxon>Ascobolaceae</taxon>
        <taxon>Ascobolus</taxon>
    </lineage>
</organism>
<name>A0A3N4ITK3_ASCIM</name>
<proteinExistence type="predicted"/>
<dbReference type="EMBL" id="ML119646">
    <property type="protein sequence ID" value="RPA87591.1"/>
    <property type="molecule type" value="Genomic_DNA"/>
</dbReference>
<dbReference type="Proteomes" id="UP000275078">
    <property type="component" value="Unassembled WGS sequence"/>
</dbReference>
<gene>
    <name evidence="1" type="ORF">BJ508DRAFT_62431</name>
</gene>
<sequence>MRKVEPSAWVGWNDICLQWHISGLMHHGKLEATVHQATYPEHSIFVFSLLVLKDKIVVFGLPLRNTEPHPFPM</sequence>
<evidence type="ECO:0000313" key="2">
    <source>
        <dbReference type="Proteomes" id="UP000275078"/>
    </source>
</evidence>